<name>A0ABD0M5X9_9CAEN</name>
<dbReference type="Proteomes" id="UP001519460">
    <property type="component" value="Unassembled WGS sequence"/>
</dbReference>
<accession>A0ABD0M5X9</accession>
<organism evidence="1 2">
    <name type="scientific">Batillaria attramentaria</name>
    <dbReference type="NCBI Taxonomy" id="370345"/>
    <lineage>
        <taxon>Eukaryota</taxon>
        <taxon>Metazoa</taxon>
        <taxon>Spiralia</taxon>
        <taxon>Lophotrochozoa</taxon>
        <taxon>Mollusca</taxon>
        <taxon>Gastropoda</taxon>
        <taxon>Caenogastropoda</taxon>
        <taxon>Sorbeoconcha</taxon>
        <taxon>Cerithioidea</taxon>
        <taxon>Batillariidae</taxon>
        <taxon>Batillaria</taxon>
    </lineage>
</organism>
<evidence type="ECO:0000313" key="1">
    <source>
        <dbReference type="EMBL" id="KAK7506682.1"/>
    </source>
</evidence>
<keyword evidence="2" id="KW-1185">Reference proteome</keyword>
<sequence length="86" mass="9040">MSKQEADPPPCLDLSVCPQRAAKLWRLMKKAPIGGVLRRACPRAIHNLARGPQGGGPGTTPEMQLCAPINMVNVVAGSSDDGGHQI</sequence>
<gene>
    <name evidence="1" type="ORF">BaRGS_00002157</name>
</gene>
<proteinExistence type="predicted"/>
<dbReference type="EMBL" id="JACVVK020000006">
    <property type="protein sequence ID" value="KAK7506682.1"/>
    <property type="molecule type" value="Genomic_DNA"/>
</dbReference>
<reference evidence="1 2" key="1">
    <citation type="journal article" date="2023" name="Sci. Data">
        <title>Genome assembly of the Korean intertidal mud-creeper Batillaria attramentaria.</title>
        <authorList>
            <person name="Patra A.K."/>
            <person name="Ho P.T."/>
            <person name="Jun S."/>
            <person name="Lee S.J."/>
            <person name="Kim Y."/>
            <person name="Won Y.J."/>
        </authorList>
    </citation>
    <scope>NUCLEOTIDE SEQUENCE [LARGE SCALE GENOMIC DNA]</scope>
    <source>
        <strain evidence="1">Wonlab-2016</strain>
    </source>
</reference>
<dbReference type="AlphaFoldDB" id="A0ABD0M5X9"/>
<evidence type="ECO:0000313" key="2">
    <source>
        <dbReference type="Proteomes" id="UP001519460"/>
    </source>
</evidence>
<comment type="caution">
    <text evidence="1">The sequence shown here is derived from an EMBL/GenBank/DDBJ whole genome shotgun (WGS) entry which is preliminary data.</text>
</comment>
<protein>
    <submittedName>
        <fullName evidence="1">Uncharacterized protein</fullName>
    </submittedName>
</protein>